<dbReference type="InterPro" id="IPR002123">
    <property type="entry name" value="Plipid/glycerol_acylTrfase"/>
</dbReference>
<dbReference type="EMBL" id="VWOX01000010">
    <property type="protein sequence ID" value="KAA5541319.1"/>
    <property type="molecule type" value="Genomic_DNA"/>
</dbReference>
<feature type="domain" description="Phospholipid/glycerol acyltransferase" evidence="1">
    <location>
        <begin position="68"/>
        <end position="197"/>
    </location>
</feature>
<comment type="caution">
    <text evidence="2">The sequence shown here is derived from an EMBL/GenBank/DDBJ whole genome shotgun (WGS) entry which is preliminary data.</text>
</comment>
<evidence type="ECO:0000313" key="3">
    <source>
        <dbReference type="Proteomes" id="UP000324479"/>
    </source>
</evidence>
<gene>
    <name evidence="2" type="ORF">FYK55_17230</name>
</gene>
<dbReference type="Proteomes" id="UP000324479">
    <property type="component" value="Unassembled WGS sequence"/>
</dbReference>
<name>A0A5M6D672_9BACT</name>
<evidence type="ECO:0000259" key="1">
    <source>
        <dbReference type="SMART" id="SM00563"/>
    </source>
</evidence>
<reference evidence="2 3" key="1">
    <citation type="submission" date="2019-08" db="EMBL/GenBank/DDBJ databases">
        <authorList>
            <person name="Dhanesh K."/>
            <person name="Kumar G."/>
            <person name="Sasikala C."/>
            <person name="Venkata Ramana C."/>
        </authorList>
    </citation>
    <scope>NUCLEOTIDE SEQUENCE [LARGE SCALE GENOMIC DNA]</scope>
    <source>
        <strain evidence="2 3">JC645</strain>
    </source>
</reference>
<dbReference type="RefSeq" id="WP_150077702.1">
    <property type="nucleotide sequence ID" value="NZ_VWOX01000010.1"/>
</dbReference>
<keyword evidence="3" id="KW-1185">Reference proteome</keyword>
<protein>
    <recommendedName>
        <fullName evidence="1">Phospholipid/glycerol acyltransferase domain-containing protein</fullName>
    </recommendedName>
</protein>
<dbReference type="Pfam" id="PF01553">
    <property type="entry name" value="Acyltransferase"/>
    <property type="match status" value="1"/>
</dbReference>
<dbReference type="AlphaFoldDB" id="A0A5M6D672"/>
<evidence type="ECO:0000313" key="2">
    <source>
        <dbReference type="EMBL" id="KAA5541319.1"/>
    </source>
</evidence>
<proteinExistence type="predicted"/>
<dbReference type="GO" id="GO:0016746">
    <property type="term" value="F:acyltransferase activity"/>
    <property type="evidence" value="ECO:0007669"/>
    <property type="project" value="InterPro"/>
</dbReference>
<organism evidence="2 3">
    <name type="scientific">Roseiconus nitratireducens</name>
    <dbReference type="NCBI Taxonomy" id="2605748"/>
    <lineage>
        <taxon>Bacteria</taxon>
        <taxon>Pseudomonadati</taxon>
        <taxon>Planctomycetota</taxon>
        <taxon>Planctomycetia</taxon>
        <taxon>Pirellulales</taxon>
        <taxon>Pirellulaceae</taxon>
        <taxon>Roseiconus</taxon>
    </lineage>
</organism>
<dbReference type="SUPFAM" id="SSF69593">
    <property type="entry name" value="Glycerol-3-phosphate (1)-acyltransferase"/>
    <property type="match status" value="1"/>
</dbReference>
<dbReference type="SMART" id="SM00563">
    <property type="entry name" value="PlsC"/>
    <property type="match status" value="1"/>
</dbReference>
<accession>A0A5M6D672</accession>
<sequence length="429" mass="48937">MNYKTPSTTDPHARPEPFSFFPPKNNRLVTWIVQRGIRSSIRRTLRVTKIEIADEDLAKLRALKGERCLLTPSHSGGFEPHIIMYLSKKLGDAFNYVAAMELFQRSMFNRWLLPRMGVYSIIRGAVDRPSFSMTRSLLAAGKRWLVIFPEGEAIWQNSVLLPFQQGVFQLAFKAFEDACKDDPQAHLYCIPIAIKYTYQRDMHQEIDESLARLEAKLGLNGPESGLSRHTRLRNIAETILAANEKSYRVKPSPESNLSERAETLKLHAVCELEEELGLKASASQSLLERIRALFNTVDRIVHEGPTGSEYEQQLAAERQKSVKDHYDALWRLLQFVALHDGYVTESMTFERFLDVLCLLEMEVCKVRRVWGPRTACVKVGDPVDLRDFASSYAEDKRETVRSVTMTLESSVRDLLVELEAGCHLVDVSE</sequence>